<dbReference type="InterPro" id="IPR041657">
    <property type="entry name" value="HTH_17"/>
</dbReference>
<dbReference type="EMBL" id="JAOTIF010000026">
    <property type="protein sequence ID" value="MCU7551958.1"/>
    <property type="molecule type" value="Genomic_DNA"/>
</dbReference>
<sequence>MDVLLKRFDDLERLIKSRGYFQKEVFTFSEGCAYCGFTQSYMYKLTSFNKIPYYKPNGKVVFFRRSELDGWLLSNRIASEEEANVYMSKKRRDKQ</sequence>
<reference evidence="2" key="2">
    <citation type="submission" date="2023-04" db="EMBL/GenBank/DDBJ databases">
        <title>Paracnuella aquatica gen. nov., sp. nov., a member of the family Chitinophagaceae isolated from a hot spring.</title>
        <authorList>
            <person name="Wang C."/>
        </authorList>
    </citation>
    <scope>NUCLEOTIDE SEQUENCE</scope>
    <source>
        <strain evidence="2">LB-8</strain>
    </source>
</reference>
<evidence type="ECO:0000313" key="3">
    <source>
        <dbReference type="Proteomes" id="UP001155483"/>
    </source>
</evidence>
<evidence type="ECO:0000259" key="1">
    <source>
        <dbReference type="Pfam" id="PF12728"/>
    </source>
</evidence>
<dbReference type="AlphaFoldDB" id="A0A9X2Y1X2"/>
<protein>
    <submittedName>
        <fullName evidence="2">Helix-turn-helix domain-containing protein</fullName>
    </submittedName>
</protein>
<feature type="domain" description="Helix-turn-helix" evidence="1">
    <location>
        <begin position="26"/>
        <end position="75"/>
    </location>
</feature>
<dbReference type="RefSeq" id="WP_279299395.1">
    <property type="nucleotide sequence ID" value="NZ_JAOTIF010000026.1"/>
</dbReference>
<comment type="caution">
    <text evidence="2">The sequence shown here is derived from an EMBL/GenBank/DDBJ whole genome shotgun (WGS) entry which is preliminary data.</text>
</comment>
<reference evidence="2" key="1">
    <citation type="submission" date="2022-09" db="EMBL/GenBank/DDBJ databases">
        <authorList>
            <person name="Yuan C."/>
            <person name="Ke Z."/>
        </authorList>
    </citation>
    <scope>NUCLEOTIDE SEQUENCE</scope>
    <source>
        <strain evidence="2">LB-8</strain>
    </source>
</reference>
<gene>
    <name evidence="2" type="ORF">OCK74_22755</name>
</gene>
<proteinExistence type="predicted"/>
<organism evidence="2 3">
    <name type="scientific">Paraflavisolibacter caeni</name>
    <dbReference type="NCBI Taxonomy" id="2982496"/>
    <lineage>
        <taxon>Bacteria</taxon>
        <taxon>Pseudomonadati</taxon>
        <taxon>Bacteroidota</taxon>
        <taxon>Chitinophagia</taxon>
        <taxon>Chitinophagales</taxon>
        <taxon>Chitinophagaceae</taxon>
        <taxon>Paraflavisolibacter</taxon>
    </lineage>
</organism>
<dbReference type="GO" id="GO:0003677">
    <property type="term" value="F:DNA binding"/>
    <property type="evidence" value="ECO:0007669"/>
    <property type="project" value="InterPro"/>
</dbReference>
<evidence type="ECO:0000313" key="2">
    <source>
        <dbReference type="EMBL" id="MCU7551958.1"/>
    </source>
</evidence>
<dbReference type="InterPro" id="IPR010093">
    <property type="entry name" value="SinI_DNA-bd"/>
</dbReference>
<dbReference type="Pfam" id="PF12728">
    <property type="entry name" value="HTH_17"/>
    <property type="match status" value="1"/>
</dbReference>
<accession>A0A9X2Y1X2</accession>
<keyword evidence="3" id="KW-1185">Reference proteome</keyword>
<dbReference type="Proteomes" id="UP001155483">
    <property type="component" value="Unassembled WGS sequence"/>
</dbReference>
<dbReference type="NCBIfam" id="TIGR01764">
    <property type="entry name" value="excise"/>
    <property type="match status" value="1"/>
</dbReference>
<name>A0A9X2Y1X2_9BACT</name>